<dbReference type="InterPro" id="IPR052055">
    <property type="entry name" value="Hepadnavirus_pol/RT"/>
</dbReference>
<dbReference type="EMBL" id="SNRW01001789">
    <property type="protein sequence ID" value="KAA6395011.1"/>
    <property type="molecule type" value="Genomic_DNA"/>
</dbReference>
<gene>
    <name evidence="2" type="ORF">EZS28_009457</name>
</gene>
<comment type="caution">
    <text evidence="2">The sequence shown here is derived from an EMBL/GenBank/DDBJ whole genome shotgun (WGS) entry which is preliminary data.</text>
</comment>
<accession>A0A5J4WJD5</accession>
<evidence type="ECO:0000259" key="1">
    <source>
        <dbReference type="PROSITE" id="PS50878"/>
    </source>
</evidence>
<protein>
    <recommendedName>
        <fullName evidence="1">Reverse transcriptase domain-containing protein</fullName>
    </recommendedName>
</protein>
<dbReference type="OrthoDB" id="10058156at2759"/>
<proteinExistence type="predicted"/>
<sequence length="277" mass="32434">MSFEVSLAPRIFAKAMKAMMQEIRIRWLMKAVQYTDNILLLWTNKLELEKKTQEIIIQLYSMGWTIQEKKCRLMGEQIFTFLGWEINSIKEEIKITKDKQKNLKALIQATLRRIRMGDIISIKEIASILGMLNFLRTTIQEASFYNPQMNRIIRNHVVNNYWDVTLIAPKQIITEIELRHKMININIPLNISHFNPTVTPTTDASIDSWSRTLDTQTSPRYWKFGPFAPKEKIRSSNFRETTAVPLSLIKIQPILNELQIKDFLVQTDNQITAHNIN</sequence>
<dbReference type="InterPro" id="IPR043502">
    <property type="entry name" value="DNA/RNA_pol_sf"/>
</dbReference>
<dbReference type="InterPro" id="IPR000477">
    <property type="entry name" value="RT_dom"/>
</dbReference>
<dbReference type="PANTHER" id="PTHR33050:SF7">
    <property type="entry name" value="RIBONUCLEASE H"/>
    <property type="match status" value="1"/>
</dbReference>
<dbReference type="Proteomes" id="UP000324800">
    <property type="component" value="Unassembled WGS sequence"/>
</dbReference>
<evidence type="ECO:0000313" key="3">
    <source>
        <dbReference type="Proteomes" id="UP000324800"/>
    </source>
</evidence>
<evidence type="ECO:0000313" key="2">
    <source>
        <dbReference type="EMBL" id="KAA6395011.1"/>
    </source>
</evidence>
<dbReference type="Gene3D" id="3.30.70.270">
    <property type="match status" value="1"/>
</dbReference>
<dbReference type="PANTHER" id="PTHR33050">
    <property type="entry name" value="REVERSE TRANSCRIPTASE DOMAIN-CONTAINING PROTEIN"/>
    <property type="match status" value="1"/>
</dbReference>
<dbReference type="PROSITE" id="PS50878">
    <property type="entry name" value="RT_POL"/>
    <property type="match status" value="1"/>
</dbReference>
<reference evidence="2 3" key="1">
    <citation type="submission" date="2019-03" db="EMBL/GenBank/DDBJ databases">
        <title>Single cell metagenomics reveals metabolic interactions within the superorganism composed of flagellate Streblomastix strix and complex community of Bacteroidetes bacteria on its surface.</title>
        <authorList>
            <person name="Treitli S.C."/>
            <person name="Kolisko M."/>
            <person name="Husnik F."/>
            <person name="Keeling P."/>
            <person name="Hampl V."/>
        </authorList>
    </citation>
    <scope>NUCLEOTIDE SEQUENCE [LARGE SCALE GENOMIC DNA]</scope>
    <source>
        <strain evidence="2">ST1C</strain>
    </source>
</reference>
<dbReference type="SUPFAM" id="SSF56672">
    <property type="entry name" value="DNA/RNA polymerases"/>
    <property type="match status" value="1"/>
</dbReference>
<name>A0A5J4WJD5_9EUKA</name>
<dbReference type="Pfam" id="PF00078">
    <property type="entry name" value="RVT_1"/>
    <property type="match status" value="1"/>
</dbReference>
<feature type="domain" description="Reverse transcriptase" evidence="1">
    <location>
        <begin position="1"/>
        <end position="86"/>
    </location>
</feature>
<organism evidence="2 3">
    <name type="scientific">Streblomastix strix</name>
    <dbReference type="NCBI Taxonomy" id="222440"/>
    <lineage>
        <taxon>Eukaryota</taxon>
        <taxon>Metamonada</taxon>
        <taxon>Preaxostyla</taxon>
        <taxon>Oxymonadida</taxon>
        <taxon>Streblomastigidae</taxon>
        <taxon>Streblomastix</taxon>
    </lineage>
</organism>
<dbReference type="AlphaFoldDB" id="A0A5J4WJD5"/>
<dbReference type="InterPro" id="IPR043128">
    <property type="entry name" value="Rev_trsase/Diguanyl_cyclase"/>
</dbReference>